<organism evidence="2 3">
    <name type="scientific">Elaeophora elaphi</name>
    <dbReference type="NCBI Taxonomy" id="1147741"/>
    <lineage>
        <taxon>Eukaryota</taxon>
        <taxon>Metazoa</taxon>
        <taxon>Ecdysozoa</taxon>
        <taxon>Nematoda</taxon>
        <taxon>Chromadorea</taxon>
        <taxon>Rhabditida</taxon>
        <taxon>Spirurina</taxon>
        <taxon>Spiruromorpha</taxon>
        <taxon>Filarioidea</taxon>
        <taxon>Onchocercidae</taxon>
        <taxon>Elaeophora</taxon>
    </lineage>
</organism>
<dbReference type="Proteomes" id="UP000050640">
    <property type="component" value="Unplaced"/>
</dbReference>
<evidence type="ECO:0000313" key="3">
    <source>
        <dbReference type="WBParaSite" id="EEL_0000950101-mRNA-1"/>
    </source>
</evidence>
<accession>A0A0R3S3Z7</accession>
<proteinExistence type="predicted"/>
<evidence type="ECO:0000256" key="1">
    <source>
        <dbReference type="SAM" id="SignalP"/>
    </source>
</evidence>
<dbReference type="AlphaFoldDB" id="A0A0R3S3Z7"/>
<feature type="chain" id="PRO_5006448000" evidence="1">
    <location>
        <begin position="24"/>
        <end position="80"/>
    </location>
</feature>
<protein>
    <submittedName>
        <fullName evidence="3">Secreted protein</fullName>
    </submittedName>
</protein>
<evidence type="ECO:0000313" key="2">
    <source>
        <dbReference type="Proteomes" id="UP000050640"/>
    </source>
</evidence>
<keyword evidence="2" id="KW-1185">Reference proteome</keyword>
<keyword evidence="1" id="KW-0732">Signal</keyword>
<reference evidence="3" key="1">
    <citation type="submission" date="2017-02" db="UniProtKB">
        <authorList>
            <consortium name="WormBaseParasite"/>
        </authorList>
    </citation>
    <scope>IDENTIFICATION</scope>
</reference>
<dbReference type="WBParaSite" id="EEL_0000950101-mRNA-1">
    <property type="protein sequence ID" value="EEL_0000950101-mRNA-1"/>
    <property type="gene ID" value="EEL_0000950101"/>
</dbReference>
<sequence length="80" mass="8772">MLLPPSLLFAITILNLHYQTTDATYDTFFRSPKLVNLGPSGGSLVSGRGNFRPGFSSSASDSRFYMSEPLFAFKVGISEF</sequence>
<feature type="signal peptide" evidence="1">
    <location>
        <begin position="1"/>
        <end position="23"/>
    </location>
</feature>
<name>A0A0R3S3Z7_9BILA</name>